<dbReference type="Gene3D" id="3.40.1360.10">
    <property type="match status" value="1"/>
</dbReference>
<proteinExistence type="inferred from homology"/>
<protein>
    <recommendedName>
        <fullName evidence="1">Recombination protein RecR</fullName>
    </recommendedName>
</protein>
<keyword evidence="1" id="KW-0863">Zinc-finger</keyword>
<dbReference type="STRING" id="45065.Lgee_1246"/>
<dbReference type="GO" id="GO:0003677">
    <property type="term" value="F:DNA binding"/>
    <property type="evidence" value="ECO:0007669"/>
    <property type="project" value="UniProtKB-UniRule"/>
</dbReference>
<dbReference type="OrthoDB" id="9802672at2"/>
<dbReference type="RefSeq" id="WP_051550971.1">
    <property type="nucleotide sequence ID" value="NZ_CAAAHN010000032.1"/>
</dbReference>
<keyword evidence="1" id="KW-0227">DNA damage</keyword>
<comment type="similarity">
    <text evidence="1">Belongs to the RecR family.</text>
</comment>
<dbReference type="Proteomes" id="UP000054785">
    <property type="component" value="Unassembled WGS sequence"/>
</dbReference>
<dbReference type="Pfam" id="PF13662">
    <property type="entry name" value="Toprim_4"/>
    <property type="match status" value="1"/>
</dbReference>
<dbReference type="InterPro" id="IPR023627">
    <property type="entry name" value="Rcmb_RecR"/>
</dbReference>
<dbReference type="InterPro" id="IPR034137">
    <property type="entry name" value="TOPRIM_RecR"/>
</dbReference>
<dbReference type="InterPro" id="IPR015967">
    <property type="entry name" value="Rcmb_RecR_Znf"/>
</dbReference>
<gene>
    <name evidence="1" type="primary">recR</name>
    <name evidence="2" type="ORF">Lgee_1246</name>
</gene>
<feature type="zinc finger region" description="C4-type" evidence="1">
    <location>
        <begin position="53"/>
        <end position="68"/>
    </location>
</feature>
<dbReference type="GO" id="GO:0006281">
    <property type="term" value="P:DNA repair"/>
    <property type="evidence" value="ECO:0007669"/>
    <property type="project" value="UniProtKB-UniRule"/>
</dbReference>
<dbReference type="PANTHER" id="PTHR30446">
    <property type="entry name" value="RECOMBINATION PROTEIN RECR"/>
    <property type="match status" value="1"/>
</dbReference>
<evidence type="ECO:0000313" key="3">
    <source>
        <dbReference type="Proteomes" id="UP000054785"/>
    </source>
</evidence>
<dbReference type="InterPro" id="IPR000093">
    <property type="entry name" value="DNA_Rcmb_RecR"/>
</dbReference>
<dbReference type="AlphaFoldDB" id="A0A0W0TV15"/>
<sequence length="205" mass="22413">MDALSRLADALRCLPGIGPKSALRMTCQLLQQRQRGLHLAKCLVDAMENIHYCTRCNNYTEETLCRICRLDNRSNEILCVVESPADVSAIEQSHAFSGTYFVLMGKISPLDGIGPGELRLPLLRERVLAEQTREVILALSPTVEGQTTAHFIHELLKDIPVRISEPARGIPSGGELEFLDSGTIGNALRNRALLQSGASETGAFS</sequence>
<dbReference type="CDD" id="cd01025">
    <property type="entry name" value="TOPRIM_recR"/>
    <property type="match status" value="1"/>
</dbReference>
<dbReference type="GO" id="GO:0008270">
    <property type="term" value="F:zinc ion binding"/>
    <property type="evidence" value="ECO:0007669"/>
    <property type="project" value="UniProtKB-KW"/>
</dbReference>
<dbReference type="EMBL" id="LNYC01000045">
    <property type="protein sequence ID" value="KTC99308.1"/>
    <property type="molecule type" value="Genomic_DNA"/>
</dbReference>
<dbReference type="SMART" id="SM00493">
    <property type="entry name" value="TOPRIM"/>
    <property type="match status" value="1"/>
</dbReference>
<dbReference type="PATRIC" id="fig|45065.4.peg.1344"/>
<dbReference type="HAMAP" id="MF_00017">
    <property type="entry name" value="RecR"/>
    <property type="match status" value="1"/>
</dbReference>
<keyword evidence="1" id="KW-0862">Zinc</keyword>
<dbReference type="NCBIfam" id="TIGR00615">
    <property type="entry name" value="recR"/>
    <property type="match status" value="1"/>
</dbReference>
<keyword evidence="1" id="KW-0234">DNA repair</keyword>
<comment type="caution">
    <text evidence="2">The sequence shown here is derived from an EMBL/GenBank/DDBJ whole genome shotgun (WGS) entry which is preliminary data.</text>
</comment>
<dbReference type="GO" id="GO:0006310">
    <property type="term" value="P:DNA recombination"/>
    <property type="evidence" value="ECO:0007669"/>
    <property type="project" value="UniProtKB-UniRule"/>
</dbReference>
<keyword evidence="1" id="KW-0479">Metal-binding</keyword>
<dbReference type="Pfam" id="PF21176">
    <property type="entry name" value="RecR_HhH"/>
    <property type="match status" value="1"/>
</dbReference>
<evidence type="ECO:0000256" key="1">
    <source>
        <dbReference type="HAMAP-Rule" id="MF_00017"/>
    </source>
</evidence>
<comment type="function">
    <text evidence="1">May play a role in DNA repair. It seems to be involved in an RecBC-independent recombinational process of DNA repair. It may act with RecF and RecO.</text>
</comment>
<keyword evidence="1" id="KW-0233">DNA recombination</keyword>
<dbReference type="Pfam" id="PF02132">
    <property type="entry name" value="RecR_ZnF"/>
    <property type="match status" value="1"/>
</dbReference>
<dbReference type="PROSITE" id="PS01300">
    <property type="entry name" value="RECR"/>
    <property type="match status" value="1"/>
</dbReference>
<reference evidence="2 3" key="1">
    <citation type="submission" date="2015-11" db="EMBL/GenBank/DDBJ databases">
        <title>Genomic analysis of 38 Legionella species identifies large and diverse effector repertoires.</title>
        <authorList>
            <person name="Burstein D."/>
            <person name="Amaro F."/>
            <person name="Zusman T."/>
            <person name="Lifshitz Z."/>
            <person name="Cohen O."/>
            <person name="Gilbert J.A."/>
            <person name="Pupko T."/>
            <person name="Shuman H.A."/>
            <person name="Segal G."/>
        </authorList>
    </citation>
    <scope>NUCLEOTIDE SEQUENCE [LARGE SCALE GENOMIC DNA]</scope>
    <source>
        <strain evidence="2 3">ATCC 49504</strain>
    </source>
</reference>
<evidence type="ECO:0000313" key="2">
    <source>
        <dbReference type="EMBL" id="KTC99308.1"/>
    </source>
</evidence>
<name>A0A0W0TV15_9GAMM</name>
<dbReference type="PROSITE" id="PS50880">
    <property type="entry name" value="TOPRIM"/>
    <property type="match status" value="1"/>
</dbReference>
<organism evidence="2 3">
    <name type="scientific">Legionella geestiana</name>
    <dbReference type="NCBI Taxonomy" id="45065"/>
    <lineage>
        <taxon>Bacteria</taxon>
        <taxon>Pseudomonadati</taxon>
        <taxon>Pseudomonadota</taxon>
        <taxon>Gammaproteobacteria</taxon>
        <taxon>Legionellales</taxon>
        <taxon>Legionellaceae</taxon>
        <taxon>Legionella</taxon>
    </lineage>
</organism>
<dbReference type="PANTHER" id="PTHR30446:SF0">
    <property type="entry name" value="RECOMBINATION PROTEIN RECR"/>
    <property type="match status" value="1"/>
</dbReference>
<accession>A0A0W0TV15</accession>
<dbReference type="InterPro" id="IPR006171">
    <property type="entry name" value="TOPRIM_dom"/>
</dbReference>
<dbReference type="SUPFAM" id="SSF111304">
    <property type="entry name" value="Recombination protein RecR"/>
    <property type="match status" value="1"/>
</dbReference>
<keyword evidence="3" id="KW-1185">Reference proteome</keyword>
<dbReference type="Pfam" id="PF21175">
    <property type="entry name" value="RecR_C"/>
    <property type="match status" value="1"/>
</dbReference>
<dbReference type="Gene3D" id="1.10.8.420">
    <property type="entry name" value="RecR Domain 1"/>
    <property type="match status" value="1"/>
</dbReference>